<dbReference type="EMBL" id="CP047897">
    <property type="protein sequence ID" value="QHL89202.1"/>
    <property type="molecule type" value="Genomic_DNA"/>
</dbReference>
<dbReference type="CDD" id="cd00146">
    <property type="entry name" value="PKD"/>
    <property type="match status" value="2"/>
</dbReference>
<dbReference type="InterPro" id="IPR035986">
    <property type="entry name" value="PKD_dom_sf"/>
</dbReference>
<proteinExistence type="predicted"/>
<sequence length="2105" mass="224517">MPDAALEDVNKENFIKCSPVLGPFEFNLSVKNSSSTKATNQSYLVEWGDGTQNVYDNTFTAATHKYKDRGKYDLKVTVTSQSGCTSSKTYAVYNGSNPGFGLQNGGNTSSCAPATYTFNITGTTNNSPTTTYKIWFDDGSDTLYFNQNNIPSSIDHVFETSSSKKENGFTIFGVAIDCYNRKTPATISGFVVSGNPLADFAIVSPSRCVNSPIKLKDKSTGGFNPYNPNNSGGYNRKWSIEPSTGWSFVNGTDEYSEEPEVVFHVSGTYNINITITPVGNSAVCPGDEHSAPIVIEDPAKAAFTLRPEDIGSCAPNTIAAQNLSTGTNAAYRWSVSPAAGVQYVSGDSTSDNPTFLFNTAGTYRITLTAKNSCGTTTAFEDVTILARPGVSLPAAAQYCGPQTIVFGPENTAHNPIYAANGTPISRYQWSVTDEAGQQLLDADQAAQSNPSVQLTQPGTYRVQVQAWNGCGESVATVQIITIHPLPVAPAVTPVLVCKGATATLEAEGNGATYKWYASATATTALHTGITFTTPALQESATYYVEAVSDNGCASSTRTAVLVTVQDPPATPVVANNPAICAGTTASLQTAVANARIEWFTSATEATPFFTGNTLDTLLTATTTFYVGSVTELGDCRSLTRTKVTVTVHPAISNNTITTQDKGICQGAQTGVISASAPKGGFGAPQYQWQMSTDGENFEDLVSSTTQNLPSRALSTTTWFRRSVTLGACTEITQSIKVTVVPPITQNVLTAPTEFICAGTVPPALSAEPLLGGDGSEPTFVWESSTTKNGTYATAKGTGTLMSFQPDALPNSRWFRRKVIINGCEDISAPVEIKVNPLSLPPTVSTSRSTICSGSTTVLTATAPSGPYTWYDAAIDGNLLYTGNSFTTPVLTNYTESAITVTYYVQSEATGGCTVSRTAVKITVEPEIANNTLLPVARVCAGESPVIKGTVPTGGSGSPVYTWQFSVDEGEEKTFKDASGTTKNSVSYTASNLAQTTWFRRKVKLGACESYSNIMRVEVTPAMANNTLPASLKFCEGTTPPVLQQSAGTVISGGDPVEGIQYRWEMKTSLGDSFESAPGDNTQASYQPSNITQSNTWFRRVAFSGSCVLESNTLVLQMSPKPALPVLAKTYLEVCVGGGATLQAAAKTGVVYQWYNQEGTFLASGNSLSISPADLTEARTYTYTVESKSTDACLSSERVAITLKVLPLLSESIAYGEQSVCTGSAPATKLSASAPAGGNGYYQYQWQFTTDLSKPFRNTSFEDTMATYQLNELYVNTWFRRVLKSADCEKYSNAVKITVDVPVNNNIAITQGSPEVCFGVVPAITLGGQPTGGDGKNYRYQWQYRTDATQPFVNTSAKDTLITYSPSALSSNTQFRRVVTSGACAAAVSNLVELFVNPIPAAPVAQNVTICTGTKAKLTATGEGTLQWLDAKTGDILFTGRAGSVFETPVLTATTVYHVRAIASPALCVGPIATVTVLVEEKISQNTLQGVADVCYATTPNLLVGSTPAGGNGQYEYQWYIKAKNKTTFQEIPGATGKDYQHAQVLLLDTKFKRSVKAGECAEDFSQEIEIKVNMPLPEGSNYISPMAQFKAAGTKPSLLKGSTIPADYLIQWWYKTADMPDFEPITGATSRDYQPNVLTETTLYLRQAKSKYVDCSSFSDTAKVTIFKAFTENTIAGGGQVCYKQPSNLVIKGNAPDGNLPDVQYYWEKRTQNSEYVLINNASPATAKDFQVPALEATTWYRRKVVVNGVATLSNEVKVEVFDRVANNSISSSQTVCVGSAPTKLNGSLPTGGSGTYTYVWESSTTNAATGFNTATGITSGQHYEPGGLVRTTWFRRVVLSGDCTSDVSNVVQVTATPLPKAPVTQDVFLCAGNTVTLTASLPSSSTSGTVVEWYNQEKGGKLVHTGLTFTTPVLQSATTYYVQTVSQSCASERVPVRVNIPAPTANAGPDVTIAYGKFTELSATGGVSYQWSPSLGLSNDKVADPVAKPKTTTTYKVTVTTADGCTSTDDVTITVLAAVEIPNGFTPNNDGINDNWDIPTLQGYPDVQVEVFNRWGNKVFESKGYQTPWNGTMKGQPLPAATYYYLIRLGGKEEPLSGNVTIIK</sequence>
<dbReference type="KEGG" id="nib:GU926_17905"/>
<protein>
    <submittedName>
        <fullName evidence="2">T9SS type B sorting domain-containing protein</fullName>
    </submittedName>
</protein>
<accession>A0A6P1P484</accession>
<evidence type="ECO:0000313" key="3">
    <source>
        <dbReference type="Proteomes" id="UP000464214"/>
    </source>
</evidence>
<feature type="domain" description="PKD" evidence="1">
    <location>
        <begin position="420"/>
        <end position="479"/>
    </location>
</feature>
<dbReference type="SMART" id="SM00089">
    <property type="entry name" value="PKD"/>
    <property type="match status" value="4"/>
</dbReference>
<keyword evidence="3" id="KW-1185">Reference proteome</keyword>
<dbReference type="NCBIfam" id="TIGR04131">
    <property type="entry name" value="Bac_Flav_CTERM"/>
    <property type="match status" value="1"/>
</dbReference>
<evidence type="ECO:0000259" key="1">
    <source>
        <dbReference type="PROSITE" id="PS50093"/>
    </source>
</evidence>
<organism evidence="2 3">
    <name type="scientific">Nibribacter ruber</name>
    <dbReference type="NCBI Taxonomy" id="2698458"/>
    <lineage>
        <taxon>Bacteria</taxon>
        <taxon>Pseudomonadati</taxon>
        <taxon>Bacteroidota</taxon>
        <taxon>Cytophagia</taxon>
        <taxon>Cytophagales</taxon>
        <taxon>Hymenobacteraceae</taxon>
        <taxon>Nibribacter</taxon>
    </lineage>
</organism>
<feature type="domain" description="PKD" evidence="1">
    <location>
        <begin position="324"/>
        <end position="384"/>
    </location>
</feature>
<dbReference type="Proteomes" id="UP000464214">
    <property type="component" value="Chromosome"/>
</dbReference>
<feature type="domain" description="PKD" evidence="1">
    <location>
        <begin position="27"/>
        <end position="92"/>
    </location>
</feature>
<reference evidence="2 3" key="1">
    <citation type="submission" date="2020-01" db="EMBL/GenBank/DDBJ databases">
        <authorList>
            <person name="Kim M."/>
        </authorList>
    </citation>
    <scope>NUCLEOTIDE SEQUENCE [LARGE SCALE GENOMIC DNA]</scope>
    <source>
        <strain evidence="2 3">BT10</strain>
    </source>
</reference>
<dbReference type="InterPro" id="IPR026341">
    <property type="entry name" value="T9SS_type_B"/>
</dbReference>
<dbReference type="SUPFAM" id="SSF49299">
    <property type="entry name" value="PKD domain"/>
    <property type="match status" value="3"/>
</dbReference>
<dbReference type="Gene3D" id="2.60.40.10">
    <property type="entry name" value="Immunoglobulins"/>
    <property type="match status" value="3"/>
</dbReference>
<dbReference type="Pfam" id="PF00801">
    <property type="entry name" value="PKD"/>
    <property type="match status" value="1"/>
</dbReference>
<dbReference type="InterPro" id="IPR013783">
    <property type="entry name" value="Ig-like_fold"/>
</dbReference>
<evidence type="ECO:0000313" key="2">
    <source>
        <dbReference type="EMBL" id="QHL89202.1"/>
    </source>
</evidence>
<dbReference type="InterPro" id="IPR000601">
    <property type="entry name" value="PKD_dom"/>
</dbReference>
<gene>
    <name evidence="2" type="ORF">GU926_17905</name>
</gene>
<dbReference type="Pfam" id="PF19081">
    <property type="entry name" value="Ig_7"/>
    <property type="match status" value="6"/>
</dbReference>
<name>A0A6P1P484_9BACT</name>
<dbReference type="RefSeq" id="WP_160694330.1">
    <property type="nucleotide sequence ID" value="NZ_CP047897.1"/>
</dbReference>
<dbReference type="InterPro" id="IPR022409">
    <property type="entry name" value="PKD/Chitinase_dom"/>
</dbReference>
<dbReference type="PROSITE" id="PS50093">
    <property type="entry name" value="PKD"/>
    <property type="match status" value="3"/>
</dbReference>
<dbReference type="InterPro" id="IPR044023">
    <property type="entry name" value="Ig_7"/>
</dbReference>
<dbReference type="Pfam" id="PF13585">
    <property type="entry name" value="CHU_C"/>
    <property type="match status" value="1"/>
</dbReference>